<dbReference type="EMBL" id="BLLK01000062">
    <property type="protein sequence ID" value="GFH59018.1"/>
    <property type="molecule type" value="Genomic_DNA"/>
</dbReference>
<proteinExistence type="predicted"/>
<gene>
    <name evidence="2" type="ORF">CTEN210_15494</name>
</gene>
<protein>
    <submittedName>
        <fullName evidence="2">Uncharacterized protein</fullName>
    </submittedName>
</protein>
<reference evidence="2 3" key="1">
    <citation type="journal article" date="2021" name="Sci. Rep.">
        <title>The genome of the diatom Chaetoceros tenuissimus carries an ancient integrated fragment of an extant virus.</title>
        <authorList>
            <person name="Hongo Y."/>
            <person name="Kimura K."/>
            <person name="Takaki Y."/>
            <person name="Yoshida Y."/>
            <person name="Baba S."/>
            <person name="Kobayashi G."/>
            <person name="Nagasaki K."/>
            <person name="Hano T."/>
            <person name="Tomaru Y."/>
        </authorList>
    </citation>
    <scope>NUCLEOTIDE SEQUENCE [LARGE SCALE GENOMIC DNA]</scope>
    <source>
        <strain evidence="2 3">NIES-3715</strain>
    </source>
</reference>
<evidence type="ECO:0000313" key="3">
    <source>
        <dbReference type="Proteomes" id="UP001054902"/>
    </source>
</evidence>
<accession>A0AAD3D714</accession>
<keyword evidence="3" id="KW-1185">Reference proteome</keyword>
<feature type="compositionally biased region" description="Low complexity" evidence="1">
    <location>
        <begin position="96"/>
        <end position="107"/>
    </location>
</feature>
<dbReference type="AlphaFoldDB" id="A0AAD3D714"/>
<organism evidence="2 3">
    <name type="scientific">Chaetoceros tenuissimus</name>
    <dbReference type="NCBI Taxonomy" id="426638"/>
    <lineage>
        <taxon>Eukaryota</taxon>
        <taxon>Sar</taxon>
        <taxon>Stramenopiles</taxon>
        <taxon>Ochrophyta</taxon>
        <taxon>Bacillariophyta</taxon>
        <taxon>Coscinodiscophyceae</taxon>
        <taxon>Chaetocerotophycidae</taxon>
        <taxon>Chaetocerotales</taxon>
        <taxon>Chaetocerotaceae</taxon>
        <taxon>Chaetoceros</taxon>
    </lineage>
</organism>
<sequence>MKLIQEAGKQNDSNQIQMPIHTAQINKVQRHEVGSLNPTRRPSVSCGPPILRDESAVQNDCNYSYLDKPTSSIDNRRNTLQVPNKNELIKPKRGIASSWSWKSSKSEASQDEDAAKKGEAEGLSKEELFEWFRYCREGDKIVCKQRRSSINYEQKRLPMIPQEIDI</sequence>
<evidence type="ECO:0000256" key="1">
    <source>
        <dbReference type="SAM" id="MobiDB-lite"/>
    </source>
</evidence>
<comment type="caution">
    <text evidence="2">The sequence shown here is derived from an EMBL/GenBank/DDBJ whole genome shotgun (WGS) entry which is preliminary data.</text>
</comment>
<name>A0AAD3D714_9STRA</name>
<feature type="region of interest" description="Disordered" evidence="1">
    <location>
        <begin position="84"/>
        <end position="121"/>
    </location>
</feature>
<dbReference type="Proteomes" id="UP001054902">
    <property type="component" value="Unassembled WGS sequence"/>
</dbReference>
<evidence type="ECO:0000313" key="2">
    <source>
        <dbReference type="EMBL" id="GFH59018.1"/>
    </source>
</evidence>